<protein>
    <recommendedName>
        <fullName evidence="2">AsnC family protein</fullName>
    </recommendedName>
</protein>
<keyword evidence="1" id="KW-0614">Plasmid</keyword>
<evidence type="ECO:0000313" key="1">
    <source>
        <dbReference type="EMBL" id="ARP21648.1"/>
    </source>
</evidence>
<accession>A0A1W6TL64</accession>
<evidence type="ECO:0008006" key="2">
    <source>
        <dbReference type="Google" id="ProtNLM"/>
    </source>
</evidence>
<dbReference type="Gene3D" id="1.10.10.10">
    <property type="entry name" value="Winged helix-like DNA-binding domain superfamily/Winged helix DNA-binding domain"/>
    <property type="match status" value="1"/>
</dbReference>
<dbReference type="InterPro" id="IPR036388">
    <property type="entry name" value="WH-like_DNA-bd_sf"/>
</dbReference>
<dbReference type="AlphaFoldDB" id="A0A1W6TL64"/>
<geneLocation type="plasmid" evidence="1">
    <name>pL289</name>
</geneLocation>
<organism evidence="1">
    <name type="scientific">Vibrio alginolyticus</name>
    <dbReference type="NCBI Taxonomy" id="663"/>
    <lineage>
        <taxon>Bacteria</taxon>
        <taxon>Pseudomonadati</taxon>
        <taxon>Pseudomonadota</taxon>
        <taxon>Gammaproteobacteria</taxon>
        <taxon>Vibrionales</taxon>
        <taxon>Vibrionaceae</taxon>
        <taxon>Vibrio</taxon>
    </lineage>
</organism>
<dbReference type="EMBL" id="CP017904">
    <property type="protein sequence ID" value="ARP21648.1"/>
    <property type="molecule type" value="Genomic_DNA"/>
</dbReference>
<sequence length="255" mass="28685">MKSFSKQLRQGLAMETKHQVKDVAVAEELTNMYEMESCFLFKMGTKNLDAIRYESFELACGEVLEPNDCIKEIHSSGSAGNLPITTSEGWVMRYIGRLKLTNDSFTNLRTSNWVGKDVILFDAFHEHEPENKYVAPGRRNADQSSKDSSDGYYMAYLVFSGNMLFHTRGGGTSCVVKCSGLTRWQPSKTKVPSRANGAYVTHSIRTDKTAAKILDAIHTLGKQGERISISAVARRIGISREHVNRRYKHLFETKS</sequence>
<reference evidence="1" key="1">
    <citation type="submission" date="2016-10" db="EMBL/GenBank/DDBJ databases">
        <title>The High Quality Genome of Vibrio alginolyticus K01M1.</title>
        <authorList>
            <person name="Wendling C."/>
            <person name="Chibani C.M."/>
            <person name="Hertel R."/>
            <person name="Sproer C."/>
            <person name="Bunk B."/>
            <person name="Overmann J."/>
            <person name="Roth O."/>
            <person name="Liesegang H."/>
        </authorList>
    </citation>
    <scope>NUCLEOTIDE SEQUENCE</scope>
    <source>
        <strain evidence="1">K05K4</strain>
        <plasmid evidence="1">pL289</plasmid>
    </source>
</reference>
<name>A0A1W6TL64_VIBAL</name>
<gene>
    <name evidence="1" type="ORF">K05K4_49390</name>
</gene>
<proteinExistence type="predicted"/>